<feature type="chain" id="PRO_5032362454" evidence="1">
    <location>
        <begin position="23"/>
        <end position="161"/>
    </location>
</feature>
<evidence type="ECO:0000313" key="2">
    <source>
        <dbReference type="EMBL" id="NWK55600.1"/>
    </source>
</evidence>
<proteinExistence type="predicted"/>
<name>A0A851GLG6_9BACT</name>
<reference evidence="2 3" key="1">
    <citation type="submission" date="2020-07" db="EMBL/GenBank/DDBJ databases">
        <title>Roseicoccus Jingziensis gen. nov., sp. nov., isolated from coastal seawater.</title>
        <authorList>
            <person name="Feng X."/>
        </authorList>
    </citation>
    <scope>NUCLEOTIDE SEQUENCE [LARGE SCALE GENOMIC DNA]</scope>
    <source>
        <strain evidence="2 3">N1E253</strain>
    </source>
</reference>
<dbReference type="AlphaFoldDB" id="A0A851GLG6"/>
<comment type="caution">
    <text evidence="2">The sequence shown here is derived from an EMBL/GenBank/DDBJ whole genome shotgun (WGS) entry which is preliminary data.</text>
</comment>
<evidence type="ECO:0000256" key="1">
    <source>
        <dbReference type="SAM" id="SignalP"/>
    </source>
</evidence>
<feature type="signal peptide" evidence="1">
    <location>
        <begin position="1"/>
        <end position="22"/>
    </location>
</feature>
<sequence>MKITTFLYLAIFGLCSSLFVSCEDKKRSSSNDSSSEAASVDTAESLTDEMTDIMHRFADTLAAVKDKESATQAGEKIDTIYEELEALAARFDKLEDPSPEEKKQLKEKMDKVESELDTKLSESFQSFKDNTEVMETLKPIMKNFKERMDKLEPTFEKFGVK</sequence>
<dbReference type="Proteomes" id="UP000557872">
    <property type="component" value="Unassembled WGS sequence"/>
</dbReference>
<evidence type="ECO:0000313" key="3">
    <source>
        <dbReference type="Proteomes" id="UP000557872"/>
    </source>
</evidence>
<keyword evidence="1" id="KW-0732">Signal</keyword>
<dbReference type="RefSeq" id="WP_178932108.1">
    <property type="nucleotide sequence ID" value="NZ_JACBAZ010000002.1"/>
</dbReference>
<protein>
    <submittedName>
        <fullName evidence="2">Uncharacterized protein</fullName>
    </submittedName>
</protein>
<dbReference type="PROSITE" id="PS51257">
    <property type="entry name" value="PROKAR_LIPOPROTEIN"/>
    <property type="match status" value="1"/>
</dbReference>
<accession>A0A851GLG6</accession>
<dbReference type="EMBL" id="JACBAZ010000002">
    <property type="protein sequence ID" value="NWK55600.1"/>
    <property type="molecule type" value="Genomic_DNA"/>
</dbReference>
<keyword evidence="3" id="KW-1185">Reference proteome</keyword>
<gene>
    <name evidence="2" type="ORF">HW115_08250</name>
</gene>
<organism evidence="2 3">
    <name type="scientific">Oceaniferula marina</name>
    <dbReference type="NCBI Taxonomy" id="2748318"/>
    <lineage>
        <taxon>Bacteria</taxon>
        <taxon>Pseudomonadati</taxon>
        <taxon>Verrucomicrobiota</taxon>
        <taxon>Verrucomicrobiia</taxon>
        <taxon>Verrucomicrobiales</taxon>
        <taxon>Verrucomicrobiaceae</taxon>
        <taxon>Oceaniferula</taxon>
    </lineage>
</organism>